<reference evidence="9" key="1">
    <citation type="journal article" date="2023" name="GigaByte">
        <title>Genome assembly of the bearded iris, Iris pallida Lam.</title>
        <authorList>
            <person name="Bruccoleri R.E."/>
            <person name="Oakeley E.J."/>
            <person name="Faust A.M.E."/>
            <person name="Altorfer M."/>
            <person name="Dessus-Babus S."/>
            <person name="Burckhardt D."/>
            <person name="Oertli M."/>
            <person name="Naumann U."/>
            <person name="Petersen F."/>
            <person name="Wong J."/>
        </authorList>
    </citation>
    <scope>NUCLEOTIDE SEQUENCE</scope>
    <source>
        <strain evidence="9">GSM-AAB239-AS_SAM_17_03QT</strain>
    </source>
</reference>
<comment type="subcellular location">
    <subcellularLocation>
        <location evidence="1">Membrane</location>
        <topology evidence="1">Single-pass membrane protein</topology>
    </subcellularLocation>
</comment>
<keyword evidence="3 7" id="KW-1133">Transmembrane helix</keyword>
<dbReference type="GO" id="GO:0016020">
    <property type="term" value="C:membrane"/>
    <property type="evidence" value="ECO:0007669"/>
    <property type="project" value="UniProtKB-SubCell"/>
</dbReference>
<evidence type="ECO:0000256" key="2">
    <source>
        <dbReference type="ARBA" id="ARBA00022692"/>
    </source>
</evidence>
<comment type="caution">
    <text evidence="9">The sequence shown here is derived from an EMBL/GenBank/DDBJ whole genome shotgun (WGS) entry which is preliminary data.</text>
</comment>
<evidence type="ECO:0000256" key="1">
    <source>
        <dbReference type="ARBA" id="ARBA00004167"/>
    </source>
</evidence>
<dbReference type="Pfam" id="PF05633">
    <property type="entry name" value="ROH1-like"/>
    <property type="match status" value="1"/>
</dbReference>
<evidence type="ECO:0000256" key="5">
    <source>
        <dbReference type="ARBA" id="ARBA00035114"/>
    </source>
</evidence>
<keyword evidence="4 7" id="KW-0472">Membrane</keyword>
<dbReference type="InterPro" id="IPR008511">
    <property type="entry name" value="ROH1-like"/>
</dbReference>
<proteinExistence type="inferred from homology"/>
<comment type="similarity">
    <text evidence="5">Belongs to the ROH1 family.</text>
</comment>
<protein>
    <recommendedName>
        <fullName evidence="11">Protein BYPASS-related</fullName>
    </recommendedName>
</protein>
<keyword evidence="10" id="KW-1185">Reference proteome</keyword>
<sequence length="372" mass="40817">MSPTASSSLGLTLRHRCDQMQVQSMDGHDLPESSDPVLLFERHVSSFLLLLSSGEQILSLSWINKLLHSFLPLLDGFHSLVLSSSAKLPNCPPLDRSLSDFSDRSVKALDLLNAVRDGLARVRHVRSHLDAAVSAVRSSQLLRARKLLADLSSLLAATDADSAVPAHHSHRSFNQRHQQLRTLSWSVSVSRTWSASRQLQALGGSLAPPRAADVSATSGLAVPVFAMSSVLLFVLWALVAAVPCQDRGSLHAHGPAPPPPPRGYPWAAAMASLQEKVLEECKRRERKSHKASGGGGGLMKEICRVEIAARNLSEMLAKERSEGREVEEEVRELEEARNGMKEGLEAAERQVRELFCRIVRYRTQGLDCSRRT</sequence>
<gene>
    <name evidence="8" type="ORF">M6B38_247050</name>
    <name evidence="9" type="ORF">M6B38_395255</name>
</gene>
<feature type="coiled-coil region" evidence="6">
    <location>
        <begin position="309"/>
        <end position="364"/>
    </location>
</feature>
<evidence type="ECO:0008006" key="11">
    <source>
        <dbReference type="Google" id="ProtNLM"/>
    </source>
</evidence>
<evidence type="ECO:0000256" key="3">
    <source>
        <dbReference type="ARBA" id="ARBA00022989"/>
    </source>
</evidence>
<dbReference type="Proteomes" id="UP001140949">
    <property type="component" value="Unassembled WGS sequence"/>
</dbReference>
<accession>A0AAX6FYE4</accession>
<keyword evidence="6" id="KW-0175">Coiled coil</keyword>
<evidence type="ECO:0000256" key="4">
    <source>
        <dbReference type="ARBA" id="ARBA00023136"/>
    </source>
</evidence>
<reference evidence="9" key="2">
    <citation type="submission" date="2023-04" db="EMBL/GenBank/DDBJ databases">
        <authorList>
            <person name="Bruccoleri R.E."/>
            <person name="Oakeley E.J."/>
            <person name="Faust A.-M."/>
            <person name="Dessus-Babus S."/>
            <person name="Altorfer M."/>
            <person name="Burckhardt D."/>
            <person name="Oertli M."/>
            <person name="Naumann U."/>
            <person name="Petersen F."/>
            <person name="Wong J."/>
        </authorList>
    </citation>
    <scope>NUCLEOTIDE SEQUENCE</scope>
    <source>
        <strain evidence="9">GSM-AAB239-AS_SAM_17_03QT</strain>
        <tissue evidence="9">Leaf</tissue>
    </source>
</reference>
<evidence type="ECO:0000256" key="6">
    <source>
        <dbReference type="SAM" id="Coils"/>
    </source>
</evidence>
<evidence type="ECO:0000313" key="8">
    <source>
        <dbReference type="EMBL" id="KAJ6791088.1"/>
    </source>
</evidence>
<dbReference type="AlphaFoldDB" id="A0AAX6FYE4"/>
<dbReference type="EMBL" id="JANAVB010044649">
    <property type="protein sequence ID" value="KAJ6791088.1"/>
    <property type="molecule type" value="Genomic_DNA"/>
</dbReference>
<evidence type="ECO:0000256" key="7">
    <source>
        <dbReference type="SAM" id="Phobius"/>
    </source>
</evidence>
<feature type="transmembrane region" description="Helical" evidence="7">
    <location>
        <begin position="220"/>
        <end position="242"/>
    </location>
</feature>
<evidence type="ECO:0000313" key="9">
    <source>
        <dbReference type="EMBL" id="KAJ6821105.1"/>
    </source>
</evidence>
<organism evidence="9 10">
    <name type="scientific">Iris pallida</name>
    <name type="common">Sweet iris</name>
    <dbReference type="NCBI Taxonomy" id="29817"/>
    <lineage>
        <taxon>Eukaryota</taxon>
        <taxon>Viridiplantae</taxon>
        <taxon>Streptophyta</taxon>
        <taxon>Embryophyta</taxon>
        <taxon>Tracheophyta</taxon>
        <taxon>Spermatophyta</taxon>
        <taxon>Magnoliopsida</taxon>
        <taxon>Liliopsida</taxon>
        <taxon>Asparagales</taxon>
        <taxon>Iridaceae</taxon>
        <taxon>Iridoideae</taxon>
        <taxon>Irideae</taxon>
        <taxon>Iris</taxon>
    </lineage>
</organism>
<dbReference type="EMBL" id="JANAVB010025196">
    <property type="protein sequence ID" value="KAJ6821105.1"/>
    <property type="molecule type" value="Genomic_DNA"/>
</dbReference>
<dbReference type="PANTHER" id="PTHR31509">
    <property type="entry name" value="BPS1-LIKE PROTEIN"/>
    <property type="match status" value="1"/>
</dbReference>
<keyword evidence="2 7" id="KW-0812">Transmembrane</keyword>
<name>A0AAX6FYE4_IRIPA</name>
<evidence type="ECO:0000313" key="10">
    <source>
        <dbReference type="Proteomes" id="UP001140949"/>
    </source>
</evidence>